<protein>
    <submittedName>
        <fullName evidence="1">Uncharacterized protein</fullName>
    </submittedName>
</protein>
<dbReference type="Proteomes" id="UP001499979">
    <property type="component" value="Unassembled WGS sequence"/>
</dbReference>
<evidence type="ECO:0000313" key="1">
    <source>
        <dbReference type="EMBL" id="GAA1142165.1"/>
    </source>
</evidence>
<comment type="caution">
    <text evidence="1">The sequence shown here is derived from an EMBL/GenBank/DDBJ whole genome shotgun (WGS) entry which is preliminary data.</text>
</comment>
<sequence length="129" mass="13592">MSLVVLCLVAPAALLLLAYSVHTAVVRLRGRWGLGTASRGDDVVARRLSAAVGWPAAEHVMSVARAHGIRPATMADWQSRIGSDALAVAVAAGASEEQLRAHLQGHETLDPWSMALTAELNGYSALLSR</sequence>
<keyword evidence="2" id="KW-1185">Reference proteome</keyword>
<gene>
    <name evidence="1" type="ORF">GCM10009606_22150</name>
</gene>
<accession>A0ABP4F0R3</accession>
<organism evidence="1 2">
    <name type="scientific">Nocardioides aquiterrae</name>
    <dbReference type="NCBI Taxonomy" id="203799"/>
    <lineage>
        <taxon>Bacteria</taxon>
        <taxon>Bacillati</taxon>
        <taxon>Actinomycetota</taxon>
        <taxon>Actinomycetes</taxon>
        <taxon>Propionibacteriales</taxon>
        <taxon>Nocardioidaceae</taxon>
        <taxon>Nocardioides</taxon>
    </lineage>
</organism>
<name>A0ABP4F0R3_9ACTN</name>
<evidence type="ECO:0000313" key="2">
    <source>
        <dbReference type="Proteomes" id="UP001499979"/>
    </source>
</evidence>
<reference evidence="2" key="1">
    <citation type="journal article" date="2019" name="Int. J. Syst. Evol. Microbiol.">
        <title>The Global Catalogue of Microorganisms (GCM) 10K type strain sequencing project: providing services to taxonomists for standard genome sequencing and annotation.</title>
        <authorList>
            <consortium name="The Broad Institute Genomics Platform"/>
            <consortium name="The Broad Institute Genome Sequencing Center for Infectious Disease"/>
            <person name="Wu L."/>
            <person name="Ma J."/>
        </authorList>
    </citation>
    <scope>NUCLEOTIDE SEQUENCE [LARGE SCALE GENOMIC DNA]</scope>
    <source>
        <strain evidence="2">JCM 11813</strain>
    </source>
</reference>
<proteinExistence type="predicted"/>
<dbReference type="EMBL" id="BAAAJE010000008">
    <property type="protein sequence ID" value="GAA1142165.1"/>
    <property type="molecule type" value="Genomic_DNA"/>
</dbReference>
<dbReference type="RefSeq" id="WP_343907595.1">
    <property type="nucleotide sequence ID" value="NZ_BAAAJE010000008.1"/>
</dbReference>